<dbReference type="VEuPathDB" id="ToxoDB:EMH_0066780"/>
<dbReference type="OrthoDB" id="10573914at2759"/>
<feature type="compositionally biased region" description="Basic and acidic residues" evidence="1">
    <location>
        <begin position="149"/>
        <end position="163"/>
    </location>
</feature>
<keyword evidence="2" id="KW-0472">Membrane</keyword>
<dbReference type="RefSeq" id="XP_037878450.1">
    <property type="nucleotide sequence ID" value="XM_038022596.1"/>
</dbReference>
<evidence type="ECO:0008006" key="5">
    <source>
        <dbReference type="Google" id="ProtNLM"/>
    </source>
</evidence>
<reference evidence="3" key="2">
    <citation type="submission" date="2013-10" db="EMBL/GenBank/DDBJ databases">
        <authorList>
            <person name="Aslett M."/>
        </authorList>
    </citation>
    <scope>NUCLEOTIDE SEQUENCE [LARGE SCALE GENOMIC DNA]</scope>
    <source>
        <strain evidence="3">Houghton</strain>
    </source>
</reference>
<dbReference type="AlphaFoldDB" id="U6KH91"/>
<keyword evidence="4" id="KW-1185">Reference proteome</keyword>
<evidence type="ECO:0000256" key="1">
    <source>
        <dbReference type="SAM" id="MobiDB-lite"/>
    </source>
</evidence>
<sequence>MNALRGKRLDFAFSERKNVPYRNYNRGWVGSHQPSSSERAFRRFAALGTVTAAILLVFTCATLIAKPLWSWKLGRRLASGKGLRDVQDGREDSLDICAPGETSNDQKSEPYPYTAMPPERAPKEVFLAKDIGKLAPRQAESAQLEMEPATDRSDARLRKDRPSPRSLKWSRQLTGPTPAVSVAPSPLDINLESLVDDEELILRSWFPEPPKDSRPASHFDSHFDTEATFSECEDLRCYREAGNGPTISSTDSGLRQSHPVGSSLAKVGSGTSDVTMQVIQAEPERSAEGESLAVVPALGTSNDISGHPFFRLPSVPPGLSARQFDVANITLSSVFPLFRRASAQDSSTLPT</sequence>
<feature type="transmembrane region" description="Helical" evidence="2">
    <location>
        <begin position="44"/>
        <end position="65"/>
    </location>
</feature>
<feature type="region of interest" description="Disordered" evidence="1">
    <location>
        <begin position="82"/>
        <end position="118"/>
    </location>
</feature>
<keyword evidence="2" id="KW-1133">Transmembrane helix</keyword>
<feature type="region of interest" description="Disordered" evidence="1">
    <location>
        <begin position="137"/>
        <end position="181"/>
    </location>
</feature>
<reference evidence="3" key="1">
    <citation type="submission" date="2013-10" db="EMBL/GenBank/DDBJ databases">
        <title>Genomic analysis of the causative agents of coccidiosis in chickens.</title>
        <authorList>
            <person name="Reid A.J."/>
            <person name="Blake D."/>
            <person name="Billington K."/>
            <person name="Browne H."/>
            <person name="Dunn M."/>
            <person name="Hung S."/>
            <person name="Kawahara F."/>
            <person name="Miranda-Saavedra D."/>
            <person name="Mourier T."/>
            <person name="Nagra H."/>
            <person name="Otto T.D."/>
            <person name="Rawlings N."/>
            <person name="Sanchez A."/>
            <person name="Sanders M."/>
            <person name="Subramaniam C."/>
            <person name="Tay Y."/>
            <person name="Dear P."/>
            <person name="Doerig C."/>
            <person name="Gruber A."/>
            <person name="Parkinson J."/>
            <person name="Shirley M."/>
            <person name="Wan K.L."/>
            <person name="Berriman M."/>
            <person name="Tomley F."/>
            <person name="Pain A."/>
        </authorList>
    </citation>
    <scope>NUCLEOTIDE SEQUENCE [LARGE SCALE GENOMIC DNA]</scope>
    <source>
        <strain evidence="3">Houghton</strain>
    </source>
</reference>
<organism evidence="3 4">
    <name type="scientific">Eimeria mitis</name>
    <dbReference type="NCBI Taxonomy" id="44415"/>
    <lineage>
        <taxon>Eukaryota</taxon>
        <taxon>Sar</taxon>
        <taxon>Alveolata</taxon>
        <taxon>Apicomplexa</taxon>
        <taxon>Conoidasida</taxon>
        <taxon>Coccidia</taxon>
        <taxon>Eucoccidiorida</taxon>
        <taxon>Eimeriorina</taxon>
        <taxon>Eimeriidae</taxon>
        <taxon>Eimeria</taxon>
    </lineage>
</organism>
<dbReference type="EMBL" id="HG735591">
    <property type="protein sequence ID" value="CDJ36161.1"/>
    <property type="molecule type" value="Genomic_DNA"/>
</dbReference>
<gene>
    <name evidence="3" type="ORF">EMH_0066780</name>
</gene>
<evidence type="ECO:0000256" key="2">
    <source>
        <dbReference type="SAM" id="Phobius"/>
    </source>
</evidence>
<proteinExistence type="predicted"/>
<evidence type="ECO:0000313" key="3">
    <source>
        <dbReference type="EMBL" id="CDJ36161.1"/>
    </source>
</evidence>
<keyword evidence="2" id="KW-0812">Transmembrane</keyword>
<dbReference type="GeneID" id="60404208"/>
<accession>U6KH91</accession>
<evidence type="ECO:0000313" key="4">
    <source>
        <dbReference type="Proteomes" id="UP000030744"/>
    </source>
</evidence>
<name>U6KH91_9EIME</name>
<protein>
    <recommendedName>
        <fullName evidence="5">Transmembrane protein</fullName>
    </recommendedName>
</protein>
<feature type="region of interest" description="Disordered" evidence="1">
    <location>
        <begin position="247"/>
        <end position="269"/>
    </location>
</feature>
<feature type="compositionally biased region" description="Basic and acidic residues" evidence="1">
    <location>
        <begin position="82"/>
        <end position="93"/>
    </location>
</feature>
<dbReference type="Proteomes" id="UP000030744">
    <property type="component" value="Unassembled WGS sequence"/>
</dbReference>